<sequence>MKEETIIIIGAGAAGLLAAKELSSSGFKVIILEAAGYVGGRIKTTTDVSFEHLLEEGAEFVHGKLPLTLQLLKEAKISFHRTKGKMLRNTNGRWHEQHEIIEGSDRLMAKMHEYKHDVTLSTFLEENFRDAKYEPLRRSVQKFAEGFDLADIQQVSMFALRDEWEKEEGDQYRIENGYAQLTDFLAKQCIANGATIHISSVANKISWKKDEVLITTTTGEYFTASKVIVTVSLGVLSATGEKHNVLAFMPAIDNYLKAAQEIGFGSVTKIFLRFSEPFWNKDTGFILSEEAVPTWWTQLPRTDALLTGWLPSTSAVALNKLTEPELIELSMQSLANIFSLEVSFLKQRLISHKVSRWQTFPFTKGAYSYAKVQSIQARQLLNTPLENTVFFAGEGVYDGEYPGTVEAALVSGQNVADKIRALKLSALGFQL</sequence>
<dbReference type="InterPro" id="IPR002937">
    <property type="entry name" value="Amino_oxidase"/>
</dbReference>
<dbReference type="EC" id="1.13.12.3" evidence="4"/>
<name>A0ABV3ZFG9_9BACT</name>
<dbReference type="Proteomes" id="UP001560573">
    <property type="component" value="Unassembled WGS sequence"/>
</dbReference>
<dbReference type="GO" id="GO:0016491">
    <property type="term" value="F:oxidoreductase activity"/>
    <property type="evidence" value="ECO:0007669"/>
    <property type="project" value="UniProtKB-KW"/>
</dbReference>
<evidence type="ECO:0000256" key="6">
    <source>
        <dbReference type="ARBA" id="ARBA00023002"/>
    </source>
</evidence>
<dbReference type="InterPro" id="IPR050281">
    <property type="entry name" value="Flavin_monoamine_oxidase"/>
</dbReference>
<dbReference type="RefSeq" id="WP_369329694.1">
    <property type="nucleotide sequence ID" value="NZ_JAULBC010000003.1"/>
</dbReference>
<dbReference type="PANTHER" id="PTHR10742:SF410">
    <property type="entry name" value="LYSINE-SPECIFIC HISTONE DEMETHYLASE 2"/>
    <property type="match status" value="1"/>
</dbReference>
<evidence type="ECO:0000256" key="8">
    <source>
        <dbReference type="ARBA" id="ARBA00047321"/>
    </source>
</evidence>
<evidence type="ECO:0000256" key="4">
    <source>
        <dbReference type="ARBA" id="ARBA00012535"/>
    </source>
</evidence>
<evidence type="ECO:0000256" key="2">
    <source>
        <dbReference type="ARBA" id="ARBA00004814"/>
    </source>
</evidence>
<protein>
    <recommendedName>
        <fullName evidence="5">Tryptophan 2-monooxygenase</fullName>
        <ecNumber evidence="4">1.13.12.3</ecNumber>
    </recommendedName>
</protein>
<dbReference type="EMBL" id="JAULBC010000003">
    <property type="protein sequence ID" value="MEX6688285.1"/>
    <property type="molecule type" value="Genomic_DNA"/>
</dbReference>
<keyword evidence="7" id="KW-0073">Auxin biosynthesis</keyword>
<dbReference type="PANTHER" id="PTHR10742">
    <property type="entry name" value="FLAVIN MONOAMINE OXIDASE"/>
    <property type="match status" value="1"/>
</dbReference>
<dbReference type="InterPro" id="IPR036188">
    <property type="entry name" value="FAD/NAD-bd_sf"/>
</dbReference>
<evidence type="ECO:0000313" key="11">
    <source>
        <dbReference type="Proteomes" id="UP001560573"/>
    </source>
</evidence>
<accession>A0ABV3ZFG9</accession>
<comment type="pathway">
    <text evidence="2">Plant hormone metabolism; auxin biosynthesis.</text>
</comment>
<organism evidence="10 11">
    <name type="scientific">Danxiaibacter flavus</name>
    <dbReference type="NCBI Taxonomy" id="3049108"/>
    <lineage>
        <taxon>Bacteria</taxon>
        <taxon>Pseudomonadati</taxon>
        <taxon>Bacteroidota</taxon>
        <taxon>Chitinophagia</taxon>
        <taxon>Chitinophagales</taxon>
        <taxon>Chitinophagaceae</taxon>
        <taxon>Danxiaibacter</taxon>
    </lineage>
</organism>
<gene>
    <name evidence="10" type="ORF">QTN47_12300</name>
</gene>
<dbReference type="Pfam" id="PF01593">
    <property type="entry name" value="Amino_oxidase"/>
    <property type="match status" value="1"/>
</dbReference>
<evidence type="ECO:0000259" key="9">
    <source>
        <dbReference type="Pfam" id="PF01593"/>
    </source>
</evidence>
<comment type="similarity">
    <text evidence="3">Belongs to the tryptophan 2-monooxygenase family.</text>
</comment>
<reference evidence="10 11" key="1">
    <citation type="submission" date="2023-07" db="EMBL/GenBank/DDBJ databases">
        <authorList>
            <person name="Lian W.-H."/>
        </authorList>
    </citation>
    <scope>NUCLEOTIDE SEQUENCE [LARGE SCALE GENOMIC DNA]</scope>
    <source>
        <strain evidence="10 11">SYSU DXS3180</strain>
    </source>
</reference>
<dbReference type="InterPro" id="IPR001613">
    <property type="entry name" value="Flavin_amine_oxidase"/>
</dbReference>
<comment type="cofactor">
    <cofactor evidence="1">
        <name>FAD</name>
        <dbReference type="ChEBI" id="CHEBI:57692"/>
    </cofactor>
</comment>
<dbReference type="SUPFAM" id="SSF51905">
    <property type="entry name" value="FAD/NAD(P)-binding domain"/>
    <property type="match status" value="1"/>
</dbReference>
<evidence type="ECO:0000256" key="3">
    <source>
        <dbReference type="ARBA" id="ARBA00005833"/>
    </source>
</evidence>
<dbReference type="Gene3D" id="3.90.660.10">
    <property type="match status" value="1"/>
</dbReference>
<comment type="caution">
    <text evidence="10">The sequence shown here is derived from an EMBL/GenBank/DDBJ whole genome shotgun (WGS) entry which is preliminary data.</text>
</comment>
<comment type="catalytic activity">
    <reaction evidence="8">
        <text>L-tryptophan + O2 = indole-3-acetamide + CO2 + H2O</text>
        <dbReference type="Rhea" id="RHEA:16165"/>
        <dbReference type="ChEBI" id="CHEBI:15377"/>
        <dbReference type="ChEBI" id="CHEBI:15379"/>
        <dbReference type="ChEBI" id="CHEBI:16031"/>
        <dbReference type="ChEBI" id="CHEBI:16526"/>
        <dbReference type="ChEBI" id="CHEBI:57912"/>
        <dbReference type="EC" id="1.13.12.3"/>
    </reaction>
</comment>
<dbReference type="PRINTS" id="PR00757">
    <property type="entry name" value="AMINEOXDASEF"/>
</dbReference>
<keyword evidence="11" id="KW-1185">Reference proteome</keyword>
<keyword evidence="6 10" id="KW-0560">Oxidoreductase</keyword>
<evidence type="ECO:0000313" key="10">
    <source>
        <dbReference type="EMBL" id="MEX6688285.1"/>
    </source>
</evidence>
<proteinExistence type="inferred from homology"/>
<evidence type="ECO:0000256" key="5">
    <source>
        <dbReference type="ARBA" id="ARBA00017871"/>
    </source>
</evidence>
<feature type="domain" description="Amine oxidase" evidence="9">
    <location>
        <begin position="14"/>
        <end position="419"/>
    </location>
</feature>
<evidence type="ECO:0000256" key="7">
    <source>
        <dbReference type="ARBA" id="ARBA00023070"/>
    </source>
</evidence>
<evidence type="ECO:0000256" key="1">
    <source>
        <dbReference type="ARBA" id="ARBA00001974"/>
    </source>
</evidence>
<dbReference type="Gene3D" id="3.50.50.60">
    <property type="entry name" value="FAD/NAD(P)-binding domain"/>
    <property type="match status" value="1"/>
</dbReference>
<dbReference type="SUPFAM" id="SSF54373">
    <property type="entry name" value="FAD-linked reductases, C-terminal domain"/>
    <property type="match status" value="1"/>
</dbReference>